<comment type="caution">
    <text evidence="10">The sequence shown here is derived from an EMBL/GenBank/DDBJ whole genome shotgun (WGS) entry which is preliminary data.</text>
</comment>
<feature type="transmembrane region" description="Helical" evidence="6">
    <location>
        <begin position="357"/>
        <end position="375"/>
    </location>
</feature>
<dbReference type="PANTHER" id="PTHR11972:SF69">
    <property type="entry name" value="FERRIC REDUCTION OXIDASE 6-RELATED"/>
    <property type="match status" value="1"/>
</dbReference>
<name>A0A1V9Z1R8_9STRA</name>
<dbReference type="Pfam" id="PF03351">
    <property type="entry name" value="DOMON"/>
    <property type="match status" value="1"/>
</dbReference>
<dbReference type="CDD" id="cd06186">
    <property type="entry name" value="NOX_Duox_like_FAD_NADP"/>
    <property type="match status" value="1"/>
</dbReference>
<dbReference type="InterPro" id="IPR045266">
    <property type="entry name" value="DOH_DOMON"/>
</dbReference>
<comment type="subcellular location">
    <subcellularLocation>
        <location evidence="1">Membrane</location>
        <topology evidence="1">Multi-pass membrane protein</topology>
    </subcellularLocation>
</comment>
<feature type="domain" description="DOMON" evidence="8">
    <location>
        <begin position="38"/>
        <end position="158"/>
    </location>
</feature>
<keyword evidence="5 6" id="KW-0472">Membrane</keyword>
<keyword evidence="4" id="KW-0560">Oxidoreductase</keyword>
<evidence type="ECO:0000259" key="8">
    <source>
        <dbReference type="PROSITE" id="PS50836"/>
    </source>
</evidence>
<feature type="transmembrane region" description="Helical" evidence="6">
    <location>
        <begin position="284"/>
        <end position="302"/>
    </location>
</feature>
<feature type="chain" id="PRO_5012528955" evidence="7">
    <location>
        <begin position="18"/>
        <end position="680"/>
    </location>
</feature>
<organism evidence="10 11">
    <name type="scientific">Thraustotheca clavata</name>
    <dbReference type="NCBI Taxonomy" id="74557"/>
    <lineage>
        <taxon>Eukaryota</taxon>
        <taxon>Sar</taxon>
        <taxon>Stramenopiles</taxon>
        <taxon>Oomycota</taxon>
        <taxon>Saprolegniomycetes</taxon>
        <taxon>Saprolegniales</taxon>
        <taxon>Achlyaceae</taxon>
        <taxon>Thraustotheca</taxon>
    </lineage>
</organism>
<proteinExistence type="predicted"/>
<dbReference type="PROSITE" id="PS50836">
    <property type="entry name" value="DOMON"/>
    <property type="match status" value="1"/>
</dbReference>
<dbReference type="PROSITE" id="PS51384">
    <property type="entry name" value="FAD_FR"/>
    <property type="match status" value="1"/>
</dbReference>
<dbReference type="SMART" id="SM00664">
    <property type="entry name" value="DoH"/>
    <property type="match status" value="1"/>
</dbReference>
<keyword evidence="7" id="KW-0732">Signal</keyword>
<feature type="transmembrane region" description="Helical" evidence="6">
    <location>
        <begin position="323"/>
        <end position="345"/>
    </location>
</feature>
<dbReference type="AlphaFoldDB" id="A0A1V9Z1R8"/>
<dbReference type="InterPro" id="IPR050369">
    <property type="entry name" value="RBOH/FRE"/>
</dbReference>
<dbReference type="InterPro" id="IPR039261">
    <property type="entry name" value="FNR_nucleotide-bd"/>
</dbReference>
<keyword evidence="3 6" id="KW-1133">Transmembrane helix</keyword>
<keyword evidence="11" id="KW-1185">Reference proteome</keyword>
<dbReference type="GO" id="GO:0016491">
    <property type="term" value="F:oxidoreductase activity"/>
    <property type="evidence" value="ECO:0007669"/>
    <property type="project" value="UniProtKB-KW"/>
</dbReference>
<dbReference type="STRING" id="74557.A0A1V9Z1R8"/>
<gene>
    <name evidence="10" type="ORF">THRCLA_22430</name>
</gene>
<feature type="transmembrane region" description="Helical" evidence="6">
    <location>
        <begin position="410"/>
        <end position="428"/>
    </location>
</feature>
<dbReference type="InterPro" id="IPR017927">
    <property type="entry name" value="FAD-bd_FR_type"/>
</dbReference>
<dbReference type="EMBL" id="JNBS01002383">
    <property type="protein sequence ID" value="OQR91852.1"/>
    <property type="molecule type" value="Genomic_DNA"/>
</dbReference>
<dbReference type="GO" id="GO:0005886">
    <property type="term" value="C:plasma membrane"/>
    <property type="evidence" value="ECO:0007669"/>
    <property type="project" value="TreeGrafter"/>
</dbReference>
<dbReference type="Pfam" id="PF01794">
    <property type="entry name" value="Ferric_reduct"/>
    <property type="match status" value="1"/>
</dbReference>
<evidence type="ECO:0000256" key="1">
    <source>
        <dbReference type="ARBA" id="ARBA00004141"/>
    </source>
</evidence>
<dbReference type="InterPro" id="IPR005018">
    <property type="entry name" value="DOMON_domain"/>
</dbReference>
<evidence type="ECO:0000256" key="2">
    <source>
        <dbReference type="ARBA" id="ARBA00022692"/>
    </source>
</evidence>
<keyword evidence="2 6" id="KW-0812">Transmembrane</keyword>
<dbReference type="SFLD" id="SFLDS00052">
    <property type="entry name" value="Ferric_Reductase_Domain"/>
    <property type="match status" value="1"/>
</dbReference>
<evidence type="ECO:0000256" key="3">
    <source>
        <dbReference type="ARBA" id="ARBA00022989"/>
    </source>
</evidence>
<dbReference type="Gene3D" id="3.40.50.80">
    <property type="entry name" value="Nucleotide-binding domain of ferredoxin-NADP reductase (FNR) module"/>
    <property type="match status" value="1"/>
</dbReference>
<evidence type="ECO:0000256" key="5">
    <source>
        <dbReference type="ARBA" id="ARBA00023136"/>
    </source>
</evidence>
<feature type="transmembrane region" description="Helical" evidence="6">
    <location>
        <begin position="196"/>
        <end position="215"/>
    </location>
</feature>
<dbReference type="Proteomes" id="UP000243217">
    <property type="component" value="Unassembled WGS sequence"/>
</dbReference>
<feature type="signal peptide" evidence="7">
    <location>
        <begin position="1"/>
        <end position="17"/>
    </location>
</feature>
<protein>
    <submittedName>
        <fullName evidence="10">Transmembrane protein</fullName>
    </submittedName>
</protein>
<dbReference type="Pfam" id="PF08030">
    <property type="entry name" value="NAD_binding_6"/>
    <property type="match status" value="1"/>
</dbReference>
<evidence type="ECO:0000259" key="9">
    <source>
        <dbReference type="PROSITE" id="PS51384"/>
    </source>
</evidence>
<evidence type="ECO:0000313" key="10">
    <source>
        <dbReference type="EMBL" id="OQR91852.1"/>
    </source>
</evidence>
<evidence type="ECO:0000256" key="7">
    <source>
        <dbReference type="SAM" id="SignalP"/>
    </source>
</evidence>
<reference evidence="10 11" key="1">
    <citation type="journal article" date="2014" name="Genome Biol. Evol.">
        <title>The secreted proteins of Achlya hypogyna and Thraustotheca clavata identify the ancestral oomycete secretome and reveal gene acquisitions by horizontal gene transfer.</title>
        <authorList>
            <person name="Misner I."/>
            <person name="Blouin N."/>
            <person name="Leonard G."/>
            <person name="Richards T.A."/>
            <person name="Lane C.E."/>
        </authorList>
    </citation>
    <scope>NUCLEOTIDE SEQUENCE [LARGE SCALE GENOMIC DNA]</scope>
    <source>
        <strain evidence="10 11">ATCC 34112</strain>
    </source>
</reference>
<dbReference type="InterPro" id="IPR013121">
    <property type="entry name" value="Fe_red_NAD-bd_6"/>
</dbReference>
<dbReference type="InterPro" id="IPR017938">
    <property type="entry name" value="Riboflavin_synthase-like_b-brl"/>
</dbReference>
<sequence>MKTVQLSALAFLSTALGADVSVCTSTAFAMAPSVPLSSSLSLRSLVVGSNACFEVTASVPSAKWVAIGFASSGKMVNSPATNAVVYQTPSTSVQLYKLGDYDSSGITREQDQSSIAVASSSFVNGQAKFTFQRTLAAKSTSDIALAENVATNVIWAYGESAWPAIHSSRGASRVVLSASTAPATVLAAASTVVTTYTTVIVAAAFVLMLILGLFATHAGELHFINQVTLLAPPKFQVAILQTLADFKIGEAIVAAVYIATLVVVGVSIQHQFDGATANRMTSLITGHFTMVNLMLLLLPVARGKHWEVVFGISHERILKFHRALGRLCVVFAIIHLIVNAVKINVTIKEAYGTQEVIPLYGFLAFLAFASMGLIAIDPIRRRFYEVFYYYHRVMAVVGIVFAMLHSKTVVYGMIFPLVIYGLSAIYRLRAFFNAYKANFEIQGEDNINFILPSTAQTKHWAKTMNPCSFFWVCVPSVSKLEWHPFSAIVNPEQDTIGFCMKAKTKGSFTDKLIQAARASDGSELTLLVDGPYGNPSVDIAKYDHIVLICGGIGVTPMLSLMNETRDKADGTRQKKIEMHWVVRDPKDLLKADRLMYPLPHHVQCKFYASTSSAPSAVLSASGEHVQYSSGKPIMEEIINNERFLGQKACVLACGPPGLVLEAQRHANIVGLDFHKEVFLF</sequence>
<dbReference type="OrthoDB" id="167398at2759"/>
<dbReference type="InterPro" id="IPR013130">
    <property type="entry name" value="Fe3_Rdtase_TM_dom"/>
</dbReference>
<dbReference type="PANTHER" id="PTHR11972">
    <property type="entry name" value="NADPH OXIDASE"/>
    <property type="match status" value="1"/>
</dbReference>
<dbReference type="SUPFAM" id="SSF63380">
    <property type="entry name" value="Riboflavin synthase domain-like"/>
    <property type="match status" value="1"/>
</dbReference>
<accession>A0A1V9Z1R8</accession>
<dbReference type="InterPro" id="IPR013112">
    <property type="entry name" value="FAD-bd_8"/>
</dbReference>
<evidence type="ECO:0000313" key="11">
    <source>
        <dbReference type="Proteomes" id="UP000243217"/>
    </source>
</evidence>
<dbReference type="SFLD" id="SFLDG01168">
    <property type="entry name" value="Ferric_reductase_subgroup_(FRE"/>
    <property type="match status" value="1"/>
</dbReference>
<dbReference type="CDD" id="cd09631">
    <property type="entry name" value="DOMON_DOH"/>
    <property type="match status" value="1"/>
</dbReference>
<feature type="transmembrane region" description="Helical" evidence="6">
    <location>
        <begin position="387"/>
        <end position="404"/>
    </location>
</feature>
<dbReference type="Pfam" id="PF08022">
    <property type="entry name" value="FAD_binding_8"/>
    <property type="match status" value="1"/>
</dbReference>
<evidence type="ECO:0000256" key="4">
    <source>
        <dbReference type="ARBA" id="ARBA00023002"/>
    </source>
</evidence>
<feature type="transmembrane region" description="Helical" evidence="6">
    <location>
        <begin position="251"/>
        <end position="272"/>
    </location>
</feature>
<feature type="domain" description="FAD-binding FR-type" evidence="9">
    <location>
        <begin position="415"/>
        <end position="538"/>
    </location>
</feature>
<evidence type="ECO:0000256" key="6">
    <source>
        <dbReference type="SAM" id="Phobius"/>
    </source>
</evidence>
<dbReference type="SUPFAM" id="SSF52343">
    <property type="entry name" value="Ferredoxin reductase-like, C-terminal NADP-linked domain"/>
    <property type="match status" value="1"/>
</dbReference>